<evidence type="ECO:0000256" key="8">
    <source>
        <dbReference type="ARBA" id="ARBA00030235"/>
    </source>
</evidence>
<evidence type="ECO:0000313" key="12">
    <source>
        <dbReference type="Proteomes" id="UP000694941"/>
    </source>
</evidence>
<name>A0ABM1SNU9_LIMPO</name>
<keyword evidence="5" id="KW-0223">Dioxygenase</keyword>
<feature type="domain" description="Homogentisate 1,2-dioxygenase N-terminal" evidence="11">
    <location>
        <begin position="40"/>
        <end position="149"/>
    </location>
</feature>
<evidence type="ECO:0000256" key="3">
    <source>
        <dbReference type="ARBA" id="ARBA00018757"/>
    </source>
</evidence>
<proteinExistence type="predicted"/>
<accession>A0ABM1SNU9</accession>
<keyword evidence="6" id="KW-0560">Oxidoreductase</keyword>
<dbReference type="InterPro" id="IPR005708">
    <property type="entry name" value="Homogentis_dOase"/>
</dbReference>
<dbReference type="Proteomes" id="UP000694941">
    <property type="component" value="Unplaced"/>
</dbReference>
<dbReference type="InterPro" id="IPR011051">
    <property type="entry name" value="RmlC_Cupin_sf"/>
</dbReference>
<dbReference type="PANTHER" id="PTHR11056:SF0">
    <property type="entry name" value="HOMOGENTISATE 1,2-DIOXYGENASE"/>
    <property type="match status" value="1"/>
</dbReference>
<dbReference type="InterPro" id="IPR046452">
    <property type="entry name" value="HgmA_N"/>
</dbReference>
<dbReference type="PANTHER" id="PTHR11056">
    <property type="entry name" value="HOMOGENTISATE 1,2-DIOXYGENASE"/>
    <property type="match status" value="1"/>
</dbReference>
<evidence type="ECO:0000256" key="7">
    <source>
        <dbReference type="ARBA" id="ARBA00023004"/>
    </source>
</evidence>
<evidence type="ECO:0000256" key="4">
    <source>
        <dbReference type="ARBA" id="ARBA00022723"/>
    </source>
</evidence>
<evidence type="ECO:0000313" key="13">
    <source>
        <dbReference type="RefSeq" id="XP_022245305.1"/>
    </source>
</evidence>
<dbReference type="RefSeq" id="XP_022245305.1">
    <property type="nucleotide sequence ID" value="XM_022389597.1"/>
</dbReference>
<dbReference type="SUPFAM" id="SSF51182">
    <property type="entry name" value="RmlC-like cupins"/>
    <property type="match status" value="1"/>
</dbReference>
<dbReference type="Pfam" id="PF20510">
    <property type="entry name" value="HgmA_N"/>
    <property type="match status" value="1"/>
</dbReference>
<dbReference type="GeneID" id="106462349"/>
<keyword evidence="12" id="KW-1185">Reference proteome</keyword>
<evidence type="ECO:0000256" key="9">
    <source>
        <dbReference type="ARBA" id="ARBA00030437"/>
    </source>
</evidence>
<gene>
    <name evidence="13" type="primary">LOC106462349</name>
</gene>
<dbReference type="EC" id="1.13.11.5" evidence="2"/>
<evidence type="ECO:0000256" key="2">
    <source>
        <dbReference type="ARBA" id="ARBA00013127"/>
    </source>
</evidence>
<reference evidence="13" key="1">
    <citation type="submission" date="2025-08" db="UniProtKB">
        <authorList>
            <consortium name="RefSeq"/>
        </authorList>
    </citation>
    <scope>IDENTIFICATION</scope>
    <source>
        <tissue evidence="13">Muscle</tissue>
    </source>
</reference>
<keyword evidence="4" id="KW-0479">Metal-binding</keyword>
<protein>
    <recommendedName>
        <fullName evidence="3">Homogentisate 1,2-dioxygenase</fullName>
        <ecNumber evidence="2">1.13.11.5</ecNumber>
    </recommendedName>
    <alternativeName>
        <fullName evidence="8">Homogentisate oxygenase</fullName>
    </alternativeName>
    <alternativeName>
        <fullName evidence="9">Homogentisic acid oxidase</fullName>
    </alternativeName>
    <alternativeName>
        <fullName evidence="10">Homogentisicase</fullName>
    </alternativeName>
</protein>
<evidence type="ECO:0000259" key="11">
    <source>
        <dbReference type="Pfam" id="PF20510"/>
    </source>
</evidence>
<evidence type="ECO:0000256" key="5">
    <source>
        <dbReference type="ARBA" id="ARBA00022964"/>
    </source>
</evidence>
<evidence type="ECO:0000256" key="10">
    <source>
        <dbReference type="ARBA" id="ARBA00033225"/>
    </source>
</evidence>
<keyword evidence="7" id="KW-0408">Iron</keyword>
<organism evidence="12 13">
    <name type="scientific">Limulus polyphemus</name>
    <name type="common">Atlantic horseshoe crab</name>
    <dbReference type="NCBI Taxonomy" id="6850"/>
    <lineage>
        <taxon>Eukaryota</taxon>
        <taxon>Metazoa</taxon>
        <taxon>Ecdysozoa</taxon>
        <taxon>Arthropoda</taxon>
        <taxon>Chelicerata</taxon>
        <taxon>Merostomata</taxon>
        <taxon>Xiphosura</taxon>
        <taxon>Limulidae</taxon>
        <taxon>Limulus</taxon>
    </lineage>
</organism>
<evidence type="ECO:0000256" key="6">
    <source>
        <dbReference type="ARBA" id="ARBA00023002"/>
    </source>
</evidence>
<comment type="pathway">
    <text evidence="1">Amino-acid degradation; L-phenylalanine degradation; acetoacetate and fumarate from L-phenylalanine: step 4/6.</text>
</comment>
<evidence type="ECO:0000256" key="1">
    <source>
        <dbReference type="ARBA" id="ARBA00004704"/>
    </source>
</evidence>
<sequence length="152" mass="17927">MREEWNNWMQQEDFAMNPTGRRKRPTLAQVCMWVKNSWEKYLSGFGNEFQSEDPRCPGALPKKQNSPQQCPYGLYSEQLSGTSFTSPRETNRRSWLYRIRPSVLHSPFEKLPLGNFSAGWNNLEPNPNQLRWHPFHIPDLNDKEVDFVQVNI</sequence>